<dbReference type="Pfam" id="PF01738">
    <property type="entry name" value="DLH"/>
    <property type="match status" value="1"/>
</dbReference>
<dbReference type="PANTHER" id="PTHR17630">
    <property type="entry name" value="DIENELACTONE HYDROLASE"/>
    <property type="match status" value="1"/>
</dbReference>
<dbReference type="AlphaFoldDB" id="A0AAN6SYJ1"/>
<dbReference type="PANTHER" id="PTHR17630:SF44">
    <property type="entry name" value="PROTEIN AIM2"/>
    <property type="match status" value="1"/>
</dbReference>
<evidence type="ECO:0000259" key="1">
    <source>
        <dbReference type="Pfam" id="PF01738"/>
    </source>
</evidence>
<gene>
    <name evidence="2" type="ORF">N658DRAFT_433397</name>
</gene>
<proteinExistence type="predicted"/>
<name>A0AAN6SYJ1_9PEZI</name>
<dbReference type="GO" id="GO:0016787">
    <property type="term" value="F:hydrolase activity"/>
    <property type="evidence" value="ECO:0007669"/>
    <property type="project" value="InterPro"/>
</dbReference>
<accession>A0AAN6SYJ1</accession>
<evidence type="ECO:0000313" key="3">
    <source>
        <dbReference type="Proteomes" id="UP001305647"/>
    </source>
</evidence>
<sequence>MASNAPGRCCTIGFKHDGTPTGKMVRVADKYDAYLATPSADNAHQGAGVLVIPDVIGIWQNSKLIADQFAANGYLALLLDVFNGDPLPLNRPPGFGIMAWIANGSDGNNPHTKEHVDPIVVGAIKTLKEEYGVSKLGAVGYCFGAKYVVRHYKDGIKVGYVAHPSFVDEDELEAITGPLAVSAAETDAIFPAEKRHRSEEILKKVGQPYQISLFSQVEHGFAVRGDPSIKVQRFAKEQAFAQAVTWFDEFLL</sequence>
<keyword evidence="3" id="KW-1185">Reference proteome</keyword>
<dbReference type="Proteomes" id="UP001305647">
    <property type="component" value="Unassembled WGS sequence"/>
</dbReference>
<reference evidence="2" key="1">
    <citation type="journal article" date="2023" name="Mol. Phylogenet. Evol.">
        <title>Genome-scale phylogeny and comparative genomics of the fungal order Sordariales.</title>
        <authorList>
            <person name="Hensen N."/>
            <person name="Bonometti L."/>
            <person name="Westerberg I."/>
            <person name="Brannstrom I.O."/>
            <person name="Guillou S."/>
            <person name="Cros-Aarteil S."/>
            <person name="Calhoun S."/>
            <person name="Haridas S."/>
            <person name="Kuo A."/>
            <person name="Mondo S."/>
            <person name="Pangilinan J."/>
            <person name="Riley R."/>
            <person name="LaButti K."/>
            <person name="Andreopoulos B."/>
            <person name="Lipzen A."/>
            <person name="Chen C."/>
            <person name="Yan M."/>
            <person name="Daum C."/>
            <person name="Ng V."/>
            <person name="Clum A."/>
            <person name="Steindorff A."/>
            <person name="Ohm R.A."/>
            <person name="Martin F."/>
            <person name="Silar P."/>
            <person name="Natvig D.O."/>
            <person name="Lalanne C."/>
            <person name="Gautier V."/>
            <person name="Ament-Velasquez S.L."/>
            <person name="Kruys A."/>
            <person name="Hutchinson M.I."/>
            <person name="Powell A.J."/>
            <person name="Barry K."/>
            <person name="Miller A.N."/>
            <person name="Grigoriev I.V."/>
            <person name="Debuchy R."/>
            <person name="Gladieux P."/>
            <person name="Hiltunen Thoren M."/>
            <person name="Johannesson H."/>
        </authorList>
    </citation>
    <scope>NUCLEOTIDE SEQUENCE</scope>
    <source>
        <strain evidence="2">CBS 757.83</strain>
    </source>
</reference>
<comment type="caution">
    <text evidence="2">The sequence shown here is derived from an EMBL/GenBank/DDBJ whole genome shotgun (WGS) entry which is preliminary data.</text>
</comment>
<dbReference type="Gene3D" id="3.40.50.1820">
    <property type="entry name" value="alpha/beta hydrolase"/>
    <property type="match status" value="1"/>
</dbReference>
<evidence type="ECO:0000313" key="2">
    <source>
        <dbReference type="EMBL" id="KAK4097721.1"/>
    </source>
</evidence>
<protein>
    <submittedName>
        <fullName evidence="2">Alpha/beta-hydrolase</fullName>
    </submittedName>
</protein>
<dbReference type="InterPro" id="IPR002925">
    <property type="entry name" value="Dienelactn_hydro"/>
</dbReference>
<dbReference type="EMBL" id="MU863669">
    <property type="protein sequence ID" value="KAK4097721.1"/>
    <property type="molecule type" value="Genomic_DNA"/>
</dbReference>
<organism evidence="2 3">
    <name type="scientific">Parathielavia hyrcaniae</name>
    <dbReference type="NCBI Taxonomy" id="113614"/>
    <lineage>
        <taxon>Eukaryota</taxon>
        <taxon>Fungi</taxon>
        <taxon>Dikarya</taxon>
        <taxon>Ascomycota</taxon>
        <taxon>Pezizomycotina</taxon>
        <taxon>Sordariomycetes</taxon>
        <taxon>Sordariomycetidae</taxon>
        <taxon>Sordariales</taxon>
        <taxon>Chaetomiaceae</taxon>
        <taxon>Parathielavia</taxon>
    </lineage>
</organism>
<feature type="domain" description="Dienelactone hydrolase" evidence="1">
    <location>
        <begin position="32"/>
        <end position="250"/>
    </location>
</feature>
<dbReference type="SUPFAM" id="SSF53474">
    <property type="entry name" value="alpha/beta-Hydrolases"/>
    <property type="match status" value="1"/>
</dbReference>
<reference evidence="2" key="2">
    <citation type="submission" date="2023-05" db="EMBL/GenBank/DDBJ databases">
        <authorList>
            <consortium name="Lawrence Berkeley National Laboratory"/>
            <person name="Steindorff A."/>
            <person name="Hensen N."/>
            <person name="Bonometti L."/>
            <person name="Westerberg I."/>
            <person name="Brannstrom I.O."/>
            <person name="Guillou S."/>
            <person name="Cros-Aarteil S."/>
            <person name="Calhoun S."/>
            <person name="Haridas S."/>
            <person name="Kuo A."/>
            <person name="Mondo S."/>
            <person name="Pangilinan J."/>
            <person name="Riley R."/>
            <person name="Labutti K."/>
            <person name="Andreopoulos B."/>
            <person name="Lipzen A."/>
            <person name="Chen C."/>
            <person name="Yanf M."/>
            <person name="Daum C."/>
            <person name="Ng V."/>
            <person name="Clum A."/>
            <person name="Ohm R."/>
            <person name="Martin F."/>
            <person name="Silar P."/>
            <person name="Natvig D."/>
            <person name="Lalanne C."/>
            <person name="Gautier V."/>
            <person name="Ament-Velasquez S.L."/>
            <person name="Kruys A."/>
            <person name="Hutchinson M.I."/>
            <person name="Powell A.J."/>
            <person name="Barry K."/>
            <person name="Miller A.N."/>
            <person name="Grigoriev I.V."/>
            <person name="Debuchy R."/>
            <person name="Gladieux P."/>
            <person name="Thoren M.H."/>
            <person name="Johannesson H."/>
        </authorList>
    </citation>
    <scope>NUCLEOTIDE SEQUENCE</scope>
    <source>
        <strain evidence="2">CBS 757.83</strain>
    </source>
</reference>
<dbReference type="InterPro" id="IPR029058">
    <property type="entry name" value="AB_hydrolase_fold"/>
</dbReference>